<dbReference type="RefSeq" id="XP_012679932.1">
    <property type="nucleotide sequence ID" value="XM_012824478.3"/>
</dbReference>
<feature type="domain" description="Amino acid transporter transmembrane" evidence="7">
    <location>
        <begin position="317"/>
        <end position="526"/>
    </location>
</feature>
<dbReference type="GeneID" id="105897544"/>
<feature type="transmembrane region" description="Helical" evidence="6">
    <location>
        <begin position="220"/>
        <end position="241"/>
    </location>
</feature>
<evidence type="ECO:0000313" key="8">
    <source>
        <dbReference type="Proteomes" id="UP000515152"/>
    </source>
</evidence>
<organism evidence="9">
    <name type="scientific">Clupea harengus</name>
    <name type="common">Atlantic herring</name>
    <dbReference type="NCBI Taxonomy" id="7950"/>
    <lineage>
        <taxon>Eukaryota</taxon>
        <taxon>Metazoa</taxon>
        <taxon>Chordata</taxon>
        <taxon>Craniata</taxon>
        <taxon>Vertebrata</taxon>
        <taxon>Euteleostomi</taxon>
        <taxon>Actinopterygii</taxon>
        <taxon>Neopterygii</taxon>
        <taxon>Teleostei</taxon>
        <taxon>Clupei</taxon>
        <taxon>Clupeiformes</taxon>
        <taxon>Clupeoidei</taxon>
        <taxon>Clupeidae</taxon>
        <taxon>Clupea</taxon>
    </lineage>
</organism>
<dbReference type="Pfam" id="PF01490">
    <property type="entry name" value="Aa_trans"/>
    <property type="match status" value="2"/>
</dbReference>
<gene>
    <name evidence="9 10 11 12 13 14" type="primary">slc38a4</name>
</gene>
<reference evidence="9 11" key="1">
    <citation type="submission" date="2022-01" db="UniProtKB">
        <authorList>
            <consortium name="RefSeq"/>
        </authorList>
    </citation>
    <scope>IDENTIFICATION</scope>
</reference>
<evidence type="ECO:0000256" key="1">
    <source>
        <dbReference type="ARBA" id="ARBA00004141"/>
    </source>
</evidence>
<dbReference type="RefSeq" id="XP_031439264.1">
    <property type="nucleotide sequence ID" value="XM_031583404.2"/>
</dbReference>
<dbReference type="GO" id="GO:0005886">
    <property type="term" value="C:plasma membrane"/>
    <property type="evidence" value="ECO:0007669"/>
    <property type="project" value="TreeGrafter"/>
</dbReference>
<keyword evidence="2 6" id="KW-0812">Transmembrane</keyword>
<evidence type="ECO:0000313" key="14">
    <source>
        <dbReference type="RefSeq" id="XP_031439265.1"/>
    </source>
</evidence>
<dbReference type="RefSeq" id="XP_012679930.1">
    <property type="nucleotide sequence ID" value="XM_012824476.3"/>
</dbReference>
<dbReference type="GeneTree" id="ENSGT00940000158917"/>
<evidence type="ECO:0000313" key="10">
    <source>
        <dbReference type="RefSeq" id="XP_012679931.1"/>
    </source>
</evidence>
<keyword evidence="3 6" id="KW-1133">Transmembrane helix</keyword>
<evidence type="ECO:0000256" key="2">
    <source>
        <dbReference type="ARBA" id="ARBA00022692"/>
    </source>
</evidence>
<feature type="domain" description="Amino acid transporter transmembrane" evidence="7">
    <location>
        <begin position="74"/>
        <end position="242"/>
    </location>
</feature>
<evidence type="ECO:0000256" key="5">
    <source>
        <dbReference type="SAM" id="MobiDB-lite"/>
    </source>
</evidence>
<evidence type="ECO:0000313" key="12">
    <source>
        <dbReference type="RefSeq" id="XP_012679933.1"/>
    </source>
</evidence>
<feature type="transmembrane region" description="Helical" evidence="6">
    <location>
        <begin position="506"/>
        <end position="531"/>
    </location>
</feature>
<proteinExistence type="predicted"/>
<dbReference type="RefSeq" id="XP_012679931.1">
    <property type="nucleotide sequence ID" value="XM_012824477.3"/>
</dbReference>
<dbReference type="AlphaFoldDB" id="A0A6P3VSG8"/>
<feature type="transmembrane region" description="Helical" evidence="6">
    <location>
        <begin position="104"/>
        <end position="126"/>
    </location>
</feature>
<evidence type="ECO:0000256" key="4">
    <source>
        <dbReference type="ARBA" id="ARBA00023136"/>
    </source>
</evidence>
<feature type="region of interest" description="Disordered" evidence="5">
    <location>
        <begin position="1"/>
        <end position="28"/>
    </location>
</feature>
<evidence type="ECO:0000313" key="11">
    <source>
        <dbReference type="RefSeq" id="XP_012679932.1"/>
    </source>
</evidence>
<sequence>MDRMELKKVSTEADDDSTDSLDDRFTEPIDSEKATINSQFLDDEDGESRKFLGNGIMKKKKYEEYHEEYHPGHASFGMSVFNLSNAIMGSGILGLSYAMANTGIVLFSILLLGVAALSLYSVHLLLVTAKEGGSLIYEKLGERAFGMPGKIAAFGAITLQNIGAMSSYLFIVKYELPEVIKAFMRLEENSGEWYLNGNYLVVFVSMGIILPLSLLKNLGYLGYTSGFSLGCMVFFLSVMIYKKSILPCPLPFMLQHHNMSMNGSGPLGSYTLHNGTGLMDFSRANLDPHAPVSASHGASSVHYEPHPEDLEEMCTPKYFVFNSQTAYTVPILAFAFVCHPEVLPIYSELKDRSRKKMQNVSNLSILAMLVMYMLSALFGYLTFYGSVEPELLHTFTQVYKFDTMLLLVRLAVLTAVTLTVPIVLFPIRSSVITLMFKNQEFNWVRHVLIAAAVLLLDNMLVIFVPSIRDIFGFIGSSAATMLIFILPAGFYLKLVKSVPLRSPQKISAAIFLVVGVIFMIVSLSLIVMDWIHNPPGSGDGH</sequence>
<protein>
    <submittedName>
        <fullName evidence="9 10">Sodium-coupled neutral amino acid transporter 4</fullName>
    </submittedName>
</protein>
<dbReference type="RefSeq" id="XP_012679933.1">
    <property type="nucleotide sequence ID" value="XM_012824479.3"/>
</dbReference>
<dbReference type="OrthoDB" id="655540at2759"/>
<feature type="transmembrane region" description="Helical" evidence="6">
    <location>
        <begin position="360"/>
        <end position="383"/>
    </location>
</feature>
<feature type="compositionally biased region" description="Basic and acidic residues" evidence="5">
    <location>
        <begin position="1"/>
        <end position="11"/>
    </location>
</feature>
<accession>A0A6P3VSG8</accession>
<evidence type="ECO:0000256" key="3">
    <source>
        <dbReference type="ARBA" id="ARBA00022989"/>
    </source>
</evidence>
<dbReference type="KEGG" id="char:105897544"/>
<evidence type="ECO:0000256" key="6">
    <source>
        <dbReference type="SAM" id="Phobius"/>
    </source>
</evidence>
<name>A0A6P3VSG8_CLUHA</name>
<comment type="subcellular location">
    <subcellularLocation>
        <location evidence="1">Membrane</location>
        <topology evidence="1">Multi-pass membrane protein</topology>
    </subcellularLocation>
</comment>
<feature type="transmembrane region" description="Helical" evidence="6">
    <location>
        <begin position="446"/>
        <end position="464"/>
    </location>
</feature>
<evidence type="ECO:0000313" key="13">
    <source>
        <dbReference type="RefSeq" id="XP_031439264.1"/>
    </source>
</evidence>
<dbReference type="GO" id="GO:0015179">
    <property type="term" value="F:L-amino acid transmembrane transporter activity"/>
    <property type="evidence" value="ECO:0007669"/>
    <property type="project" value="TreeGrafter"/>
</dbReference>
<evidence type="ECO:0000259" key="7">
    <source>
        <dbReference type="Pfam" id="PF01490"/>
    </source>
</evidence>
<feature type="transmembrane region" description="Helical" evidence="6">
    <location>
        <begin position="403"/>
        <end position="425"/>
    </location>
</feature>
<evidence type="ECO:0000313" key="9">
    <source>
        <dbReference type="RefSeq" id="XP_012679930.1"/>
    </source>
</evidence>
<dbReference type="CTD" id="55089"/>
<dbReference type="Proteomes" id="UP000515152">
    <property type="component" value="Chromosome 16"/>
</dbReference>
<keyword evidence="8" id="KW-1185">Reference proteome</keyword>
<dbReference type="PANTHER" id="PTHR22950">
    <property type="entry name" value="AMINO ACID TRANSPORTER"/>
    <property type="match status" value="1"/>
</dbReference>
<feature type="transmembrane region" description="Helical" evidence="6">
    <location>
        <begin position="193"/>
        <end position="214"/>
    </location>
</feature>
<dbReference type="InterPro" id="IPR013057">
    <property type="entry name" value="AA_transpt_TM"/>
</dbReference>
<dbReference type="RefSeq" id="XP_031439265.1">
    <property type="nucleotide sequence ID" value="XM_031583405.2"/>
</dbReference>
<feature type="transmembrane region" description="Helical" evidence="6">
    <location>
        <begin position="470"/>
        <end position="494"/>
    </location>
</feature>
<feature type="transmembrane region" description="Helical" evidence="6">
    <location>
        <begin position="151"/>
        <end position="172"/>
    </location>
</feature>
<keyword evidence="4 6" id="KW-0472">Membrane</keyword>
<dbReference type="PANTHER" id="PTHR22950:SF222">
    <property type="entry name" value="SODIUM-COUPLED NEUTRAL AMINO ACID TRANSPORTER 4"/>
    <property type="match status" value="1"/>
</dbReference>